<feature type="non-terminal residue" evidence="2">
    <location>
        <position position="1"/>
    </location>
</feature>
<sequence length="132" mass="14868">MRVLGRYLVPLLACVCCLCVAVPVHAADVKDTTLCYFPDADGMYTRQQALDCLDATQFDADRASEVVTAQREWFTEEYVFTPYYMDPPGPYDTTPLDLVHEVQKLGEQTWESDAAFHIAMRGLVMGLNDPHT</sequence>
<name>A0A9K3D1P3_9EUKA</name>
<gene>
    <name evidence="2" type="ORF">KIPB_007757</name>
</gene>
<accession>A0A9K3D1P3</accession>
<feature type="signal peptide" evidence="1">
    <location>
        <begin position="1"/>
        <end position="26"/>
    </location>
</feature>
<evidence type="ECO:0000313" key="3">
    <source>
        <dbReference type="Proteomes" id="UP000265618"/>
    </source>
</evidence>
<dbReference type="Proteomes" id="UP000265618">
    <property type="component" value="Unassembled WGS sequence"/>
</dbReference>
<protein>
    <submittedName>
        <fullName evidence="2">Uncharacterized protein</fullName>
    </submittedName>
</protein>
<organism evidence="2 3">
    <name type="scientific">Kipferlia bialata</name>
    <dbReference type="NCBI Taxonomy" id="797122"/>
    <lineage>
        <taxon>Eukaryota</taxon>
        <taxon>Metamonada</taxon>
        <taxon>Carpediemonas-like organisms</taxon>
        <taxon>Kipferlia</taxon>
    </lineage>
</organism>
<comment type="caution">
    <text evidence="2">The sequence shown here is derived from an EMBL/GenBank/DDBJ whole genome shotgun (WGS) entry which is preliminary data.</text>
</comment>
<evidence type="ECO:0000313" key="2">
    <source>
        <dbReference type="EMBL" id="GIQ85990.1"/>
    </source>
</evidence>
<keyword evidence="1" id="KW-0732">Signal</keyword>
<keyword evidence="3" id="KW-1185">Reference proteome</keyword>
<dbReference type="EMBL" id="BDIP01002251">
    <property type="protein sequence ID" value="GIQ85990.1"/>
    <property type="molecule type" value="Genomic_DNA"/>
</dbReference>
<feature type="chain" id="PRO_5039896448" evidence="1">
    <location>
        <begin position="27"/>
        <end position="132"/>
    </location>
</feature>
<dbReference type="OrthoDB" id="27214at2759"/>
<dbReference type="AlphaFoldDB" id="A0A9K3D1P3"/>
<proteinExistence type="predicted"/>
<reference evidence="2 3" key="1">
    <citation type="journal article" date="2018" name="PLoS ONE">
        <title>The draft genome of Kipferlia bialata reveals reductive genome evolution in fornicate parasites.</title>
        <authorList>
            <person name="Tanifuji G."/>
            <person name="Takabayashi S."/>
            <person name="Kume K."/>
            <person name="Takagi M."/>
            <person name="Nakayama T."/>
            <person name="Kamikawa R."/>
            <person name="Inagaki Y."/>
            <person name="Hashimoto T."/>
        </authorList>
    </citation>
    <scope>NUCLEOTIDE SEQUENCE [LARGE SCALE GENOMIC DNA]</scope>
    <source>
        <strain evidence="2">NY0173</strain>
    </source>
</reference>
<evidence type="ECO:0000256" key="1">
    <source>
        <dbReference type="SAM" id="SignalP"/>
    </source>
</evidence>